<protein>
    <submittedName>
        <fullName evidence="2">Uncharacterized protein</fullName>
    </submittedName>
</protein>
<proteinExistence type="predicted"/>
<keyword evidence="3" id="KW-1185">Reference proteome</keyword>
<evidence type="ECO:0000313" key="3">
    <source>
        <dbReference type="Proteomes" id="UP000204584"/>
    </source>
</evidence>
<reference evidence="2 3" key="1">
    <citation type="journal article" date="2013" name="Science">
        <title>Pandoraviruses: amoeba viruses with genomes up to 2.5 Mb reaching that of parasitic eukaryotes.</title>
        <authorList>
            <person name="Philippe N."/>
            <person name="Legendre M."/>
            <person name="Doutre G."/>
            <person name="Coute Y."/>
            <person name="Poirot O."/>
            <person name="Lescot M."/>
            <person name="Arslan D."/>
            <person name="Seltzer V."/>
            <person name="Bertaux L."/>
            <person name="Bruley C."/>
            <person name="Garin J."/>
            <person name="Claverie J.M."/>
            <person name="Abergel C."/>
        </authorList>
    </citation>
    <scope>NUCLEOTIDE SEQUENCE [LARGE SCALE GENOMIC DNA]</scope>
</reference>
<evidence type="ECO:0000313" key="2">
    <source>
        <dbReference type="EMBL" id="AGO85561.2"/>
    </source>
</evidence>
<keyword evidence="1" id="KW-1133">Transmembrane helix</keyword>
<feature type="transmembrane region" description="Helical" evidence="1">
    <location>
        <begin position="44"/>
        <end position="77"/>
    </location>
</feature>
<dbReference type="RefSeq" id="YP_008438640.2">
    <property type="nucleotide sequence ID" value="NC_022098.1"/>
</dbReference>
<gene>
    <name evidence="2" type="ORF">psal_cds_1237</name>
</gene>
<dbReference type="KEGG" id="vg:16607348"/>
<evidence type="ECO:0000256" key="1">
    <source>
        <dbReference type="SAM" id="Phobius"/>
    </source>
</evidence>
<keyword evidence="1" id="KW-0812">Transmembrane</keyword>
<organism evidence="2 3">
    <name type="scientific">Pandoravirus salinus</name>
    <dbReference type="NCBI Taxonomy" id="1349410"/>
    <lineage>
        <taxon>Viruses</taxon>
        <taxon>Pandoravirus</taxon>
    </lineage>
</organism>
<dbReference type="GeneID" id="16607348"/>
<keyword evidence="1" id="KW-0472">Membrane</keyword>
<dbReference type="EMBL" id="KC977571">
    <property type="protein sequence ID" value="AGO85561.2"/>
    <property type="molecule type" value="Genomic_DNA"/>
</dbReference>
<name>S4W196_9VIRU</name>
<sequence>MDLEEGGEYEMASLDATDSASVPLGGPAHGPRPARRVRHRRRACACLVAHACCMCWTTIVLVLPLLAAAAVFLPWFLVDIQPRIALEESMRETTCLITNHTIIDTKPVDGNMRLVYMPGLVVTLSVAPHKAVATARAERSASWMSAEVTADYFARHPVNTTTACYTDGERVALRPGVDGIGNSLASCIAITASTFFGTLALCLVVTALPWRACIRALMAD</sequence>
<feature type="transmembrane region" description="Helical" evidence="1">
    <location>
        <begin position="183"/>
        <end position="208"/>
    </location>
</feature>
<dbReference type="Proteomes" id="UP000204584">
    <property type="component" value="Segment"/>
</dbReference>
<accession>S4W196</accession>